<evidence type="ECO:0000313" key="1">
    <source>
        <dbReference type="EMBL" id="EDX09002.1"/>
    </source>
</evidence>
<sequence>MPPAALRRSVPREEKRSAKELMACVLREWTLAISLPDVSSSPGADVGVDVDADVGWINPNTKETFATSRSICFIKLSSMAWLKSYQAENFGQQLRDD</sequence>
<accession>B4QP07</accession>
<evidence type="ECO:0000313" key="2">
    <source>
        <dbReference type="Proteomes" id="UP000000304"/>
    </source>
</evidence>
<dbReference type="AlphaFoldDB" id="B4QP07"/>
<keyword evidence="2" id="KW-1185">Reference proteome</keyword>
<dbReference type="HOGENOM" id="CLU_2348917_0_0_1"/>
<proteinExistence type="predicted"/>
<dbReference type="Proteomes" id="UP000000304">
    <property type="component" value="Chromosome 3L"/>
</dbReference>
<name>B4QP07_DROSI</name>
<organism evidence="1 2">
    <name type="scientific">Drosophila simulans</name>
    <name type="common">Fruit fly</name>
    <dbReference type="NCBI Taxonomy" id="7240"/>
    <lineage>
        <taxon>Eukaryota</taxon>
        <taxon>Metazoa</taxon>
        <taxon>Ecdysozoa</taxon>
        <taxon>Arthropoda</taxon>
        <taxon>Hexapoda</taxon>
        <taxon>Insecta</taxon>
        <taxon>Pterygota</taxon>
        <taxon>Neoptera</taxon>
        <taxon>Endopterygota</taxon>
        <taxon>Diptera</taxon>
        <taxon>Brachycera</taxon>
        <taxon>Muscomorpha</taxon>
        <taxon>Ephydroidea</taxon>
        <taxon>Drosophilidae</taxon>
        <taxon>Drosophila</taxon>
        <taxon>Sophophora</taxon>
    </lineage>
</organism>
<dbReference type="EMBL" id="CM000363">
    <property type="protein sequence ID" value="EDX09002.1"/>
    <property type="molecule type" value="Genomic_DNA"/>
</dbReference>
<reference evidence="1 2" key="1">
    <citation type="journal article" date="2007" name="Nature">
        <title>Evolution of genes and genomes on the Drosophila phylogeny.</title>
        <authorList>
            <consortium name="Drosophila 12 Genomes Consortium"/>
            <person name="Clark A.G."/>
            <person name="Eisen M.B."/>
            <person name="Smith D.R."/>
            <person name="Bergman C.M."/>
            <person name="Oliver B."/>
            <person name="Markow T.A."/>
            <person name="Kaufman T.C."/>
            <person name="Kellis M."/>
            <person name="Gelbart W."/>
            <person name="Iyer V.N."/>
            <person name="Pollard D.A."/>
            <person name="Sackton T.B."/>
            <person name="Larracuente A.M."/>
            <person name="Singh N.D."/>
            <person name="Abad J.P."/>
            <person name="Abt D.N."/>
            <person name="Adryan B."/>
            <person name="Aguade M."/>
            <person name="Akashi H."/>
            <person name="Anderson W.W."/>
            <person name="Aquadro C.F."/>
            <person name="Ardell D.H."/>
            <person name="Arguello R."/>
            <person name="Artieri C.G."/>
            <person name="Barbash D.A."/>
            <person name="Barker D."/>
            <person name="Barsanti P."/>
            <person name="Batterham P."/>
            <person name="Batzoglou S."/>
            <person name="Begun D."/>
            <person name="Bhutkar A."/>
            <person name="Blanco E."/>
            <person name="Bosak S.A."/>
            <person name="Bradley R.K."/>
            <person name="Brand A.D."/>
            <person name="Brent M.R."/>
            <person name="Brooks A.N."/>
            <person name="Brown R.H."/>
            <person name="Butlin R.K."/>
            <person name="Caggese C."/>
            <person name="Calvi B.R."/>
            <person name="Bernardo de Carvalho A."/>
            <person name="Caspi A."/>
            <person name="Castrezana S."/>
            <person name="Celniker S.E."/>
            <person name="Chang J.L."/>
            <person name="Chapple C."/>
            <person name="Chatterji S."/>
            <person name="Chinwalla A."/>
            <person name="Civetta A."/>
            <person name="Clifton S.W."/>
            <person name="Comeron J.M."/>
            <person name="Costello J.C."/>
            <person name="Coyne J.A."/>
            <person name="Daub J."/>
            <person name="David R.G."/>
            <person name="Delcher A.L."/>
            <person name="Delehaunty K."/>
            <person name="Do C.B."/>
            <person name="Ebling H."/>
            <person name="Edwards K."/>
            <person name="Eickbush T."/>
            <person name="Evans J.D."/>
            <person name="Filipski A."/>
            <person name="Findeiss S."/>
            <person name="Freyhult E."/>
            <person name="Fulton L."/>
            <person name="Fulton R."/>
            <person name="Garcia A.C."/>
            <person name="Gardiner A."/>
            <person name="Garfield D.A."/>
            <person name="Garvin B.E."/>
            <person name="Gibson G."/>
            <person name="Gilbert D."/>
            <person name="Gnerre S."/>
            <person name="Godfrey J."/>
            <person name="Good R."/>
            <person name="Gotea V."/>
            <person name="Gravely B."/>
            <person name="Greenberg A.J."/>
            <person name="Griffiths-Jones S."/>
            <person name="Gross S."/>
            <person name="Guigo R."/>
            <person name="Gustafson E.A."/>
            <person name="Haerty W."/>
            <person name="Hahn M.W."/>
            <person name="Halligan D.L."/>
            <person name="Halpern A.L."/>
            <person name="Halter G.M."/>
            <person name="Han M.V."/>
            <person name="Heger A."/>
            <person name="Hillier L."/>
            <person name="Hinrichs A.S."/>
            <person name="Holmes I."/>
            <person name="Hoskins R.A."/>
            <person name="Hubisz M.J."/>
            <person name="Hultmark D."/>
            <person name="Huntley M.A."/>
            <person name="Jaffe D.B."/>
            <person name="Jagadeeshan S."/>
            <person name="Jeck W.R."/>
            <person name="Johnson J."/>
            <person name="Jones C.D."/>
            <person name="Jordan W.C."/>
            <person name="Karpen G.H."/>
            <person name="Kataoka E."/>
            <person name="Keightley P.D."/>
            <person name="Kheradpour P."/>
            <person name="Kirkness E.F."/>
            <person name="Koerich L.B."/>
            <person name="Kristiansen K."/>
            <person name="Kudrna D."/>
            <person name="Kulathinal R.J."/>
            <person name="Kumar S."/>
            <person name="Kwok R."/>
            <person name="Lander E."/>
            <person name="Langley C.H."/>
            <person name="Lapoint R."/>
            <person name="Lazzaro B.P."/>
            <person name="Lee S.J."/>
            <person name="Levesque L."/>
            <person name="Li R."/>
            <person name="Lin C.F."/>
            <person name="Lin M.F."/>
            <person name="Lindblad-Toh K."/>
            <person name="Llopart A."/>
            <person name="Long M."/>
            <person name="Low L."/>
            <person name="Lozovsky E."/>
            <person name="Lu J."/>
            <person name="Luo M."/>
            <person name="Machado C.A."/>
            <person name="Makalowski W."/>
            <person name="Marzo M."/>
            <person name="Matsuda M."/>
            <person name="Matzkin L."/>
            <person name="McAllister B."/>
            <person name="McBride C.S."/>
            <person name="McKernan B."/>
            <person name="McKernan K."/>
            <person name="Mendez-Lago M."/>
            <person name="Minx P."/>
            <person name="Mollenhauer M.U."/>
            <person name="Montooth K."/>
            <person name="Mount S.M."/>
            <person name="Mu X."/>
            <person name="Myers E."/>
            <person name="Negre B."/>
            <person name="Newfeld S."/>
            <person name="Nielsen R."/>
            <person name="Noor M.A."/>
            <person name="O'Grady P."/>
            <person name="Pachter L."/>
            <person name="Papaceit M."/>
            <person name="Parisi M.J."/>
            <person name="Parisi M."/>
            <person name="Parts L."/>
            <person name="Pedersen J.S."/>
            <person name="Pesole G."/>
            <person name="Phillippy A.M."/>
            <person name="Ponting C.P."/>
            <person name="Pop M."/>
            <person name="Porcelli D."/>
            <person name="Powell J.R."/>
            <person name="Prohaska S."/>
            <person name="Pruitt K."/>
            <person name="Puig M."/>
            <person name="Quesneville H."/>
            <person name="Ram K.R."/>
            <person name="Rand D."/>
            <person name="Rasmussen M.D."/>
            <person name="Reed L.K."/>
            <person name="Reenan R."/>
            <person name="Reily A."/>
            <person name="Remington K.A."/>
            <person name="Rieger T.T."/>
            <person name="Ritchie M.G."/>
            <person name="Robin C."/>
            <person name="Rogers Y.H."/>
            <person name="Rohde C."/>
            <person name="Rozas J."/>
            <person name="Rubenfield M.J."/>
            <person name="Ruiz A."/>
            <person name="Russo S."/>
            <person name="Salzberg S.L."/>
            <person name="Sanchez-Gracia A."/>
            <person name="Saranga D.J."/>
            <person name="Sato H."/>
            <person name="Schaeffer S.W."/>
            <person name="Schatz M.C."/>
            <person name="Schlenke T."/>
            <person name="Schwartz R."/>
            <person name="Segarra C."/>
            <person name="Singh R.S."/>
            <person name="Sirot L."/>
            <person name="Sirota M."/>
            <person name="Sisneros N.B."/>
            <person name="Smith C.D."/>
            <person name="Smith T.F."/>
            <person name="Spieth J."/>
            <person name="Stage D.E."/>
            <person name="Stark A."/>
            <person name="Stephan W."/>
            <person name="Strausberg R.L."/>
            <person name="Strempel S."/>
            <person name="Sturgill D."/>
            <person name="Sutton G."/>
            <person name="Sutton G.G."/>
            <person name="Tao W."/>
            <person name="Teichmann S."/>
            <person name="Tobari Y.N."/>
            <person name="Tomimura Y."/>
            <person name="Tsolas J.M."/>
            <person name="Valente V.L."/>
            <person name="Venter E."/>
            <person name="Venter J.C."/>
            <person name="Vicario S."/>
            <person name="Vieira F.G."/>
            <person name="Vilella A.J."/>
            <person name="Villasante A."/>
            <person name="Walenz B."/>
            <person name="Wang J."/>
            <person name="Wasserman M."/>
            <person name="Watts T."/>
            <person name="Wilson D."/>
            <person name="Wilson R.K."/>
            <person name="Wing R.A."/>
            <person name="Wolfner M.F."/>
            <person name="Wong A."/>
            <person name="Wong G.K."/>
            <person name="Wu C.I."/>
            <person name="Wu G."/>
            <person name="Yamamoto D."/>
            <person name="Yang H.P."/>
            <person name="Yang S.P."/>
            <person name="Yorke J.A."/>
            <person name="Yoshida K."/>
            <person name="Zdobnov E."/>
            <person name="Zhang P."/>
            <person name="Zhang Y."/>
            <person name="Zimin A.V."/>
            <person name="Baldwin J."/>
            <person name="Abdouelleil A."/>
            <person name="Abdulkadir J."/>
            <person name="Abebe A."/>
            <person name="Abera B."/>
            <person name="Abreu J."/>
            <person name="Acer S.C."/>
            <person name="Aftuck L."/>
            <person name="Alexander A."/>
            <person name="An P."/>
            <person name="Anderson E."/>
            <person name="Anderson S."/>
            <person name="Arachi H."/>
            <person name="Azer M."/>
            <person name="Bachantsang P."/>
            <person name="Barry A."/>
            <person name="Bayul T."/>
            <person name="Berlin A."/>
            <person name="Bessette D."/>
            <person name="Bloom T."/>
            <person name="Blye J."/>
            <person name="Boguslavskiy L."/>
            <person name="Bonnet C."/>
            <person name="Boukhgalter B."/>
            <person name="Bourzgui I."/>
            <person name="Brown A."/>
            <person name="Cahill P."/>
            <person name="Channer S."/>
            <person name="Cheshatsang Y."/>
            <person name="Chuda L."/>
            <person name="Citroen M."/>
            <person name="Collymore A."/>
            <person name="Cooke P."/>
            <person name="Costello M."/>
            <person name="D'Aco K."/>
            <person name="Daza R."/>
            <person name="De Haan G."/>
            <person name="DeGray S."/>
            <person name="DeMaso C."/>
            <person name="Dhargay N."/>
            <person name="Dooley K."/>
            <person name="Dooley E."/>
            <person name="Doricent M."/>
            <person name="Dorje P."/>
            <person name="Dorjee K."/>
            <person name="Dupes A."/>
            <person name="Elong R."/>
            <person name="Falk J."/>
            <person name="Farina A."/>
            <person name="Faro S."/>
            <person name="Ferguson D."/>
            <person name="Fisher S."/>
            <person name="Foley C.D."/>
            <person name="Franke A."/>
            <person name="Friedrich D."/>
            <person name="Gadbois L."/>
            <person name="Gearin G."/>
            <person name="Gearin C.R."/>
            <person name="Giannoukos G."/>
            <person name="Goode T."/>
            <person name="Graham J."/>
            <person name="Grandbois E."/>
            <person name="Grewal S."/>
            <person name="Gyaltsen K."/>
            <person name="Hafez N."/>
            <person name="Hagos B."/>
            <person name="Hall J."/>
            <person name="Henson C."/>
            <person name="Hollinger A."/>
            <person name="Honan T."/>
            <person name="Huard M.D."/>
            <person name="Hughes L."/>
            <person name="Hurhula B."/>
            <person name="Husby M.E."/>
            <person name="Kamat A."/>
            <person name="Kanga B."/>
            <person name="Kashin S."/>
            <person name="Khazanovich D."/>
            <person name="Kisner P."/>
            <person name="Lance K."/>
            <person name="Lara M."/>
            <person name="Lee W."/>
            <person name="Lennon N."/>
            <person name="Letendre F."/>
            <person name="LeVine R."/>
            <person name="Lipovsky A."/>
            <person name="Liu X."/>
            <person name="Liu J."/>
            <person name="Liu S."/>
            <person name="Lokyitsang T."/>
            <person name="Lokyitsang Y."/>
            <person name="Lubonja R."/>
            <person name="Lui A."/>
            <person name="MacDonald P."/>
            <person name="Magnisalis V."/>
            <person name="Maru K."/>
            <person name="Matthews C."/>
            <person name="McCusker W."/>
            <person name="McDonough S."/>
            <person name="Mehta T."/>
            <person name="Meldrim J."/>
            <person name="Meneus L."/>
            <person name="Mihai O."/>
            <person name="Mihalev A."/>
            <person name="Mihova T."/>
            <person name="Mittelman R."/>
            <person name="Mlenga V."/>
            <person name="Montmayeur A."/>
            <person name="Mulrain L."/>
            <person name="Navidi A."/>
            <person name="Naylor J."/>
            <person name="Negash T."/>
            <person name="Nguyen T."/>
            <person name="Nguyen N."/>
            <person name="Nicol R."/>
            <person name="Norbu C."/>
            <person name="Norbu N."/>
            <person name="Novod N."/>
            <person name="O'Neill B."/>
            <person name="Osman S."/>
            <person name="Markiewicz E."/>
            <person name="Oyono O.L."/>
            <person name="Patti C."/>
            <person name="Phunkhang P."/>
            <person name="Pierre F."/>
            <person name="Priest M."/>
            <person name="Raghuraman S."/>
            <person name="Rege F."/>
            <person name="Reyes R."/>
            <person name="Rise C."/>
            <person name="Rogov P."/>
            <person name="Ross K."/>
            <person name="Ryan E."/>
            <person name="Settipalli S."/>
            <person name="Shea T."/>
            <person name="Sherpa N."/>
            <person name="Shi L."/>
            <person name="Shih D."/>
            <person name="Sparrow T."/>
            <person name="Spaulding J."/>
            <person name="Stalker J."/>
            <person name="Stange-Thomann N."/>
            <person name="Stavropoulos S."/>
            <person name="Stone C."/>
            <person name="Strader C."/>
            <person name="Tesfaye S."/>
            <person name="Thomson T."/>
            <person name="Thoulutsang Y."/>
            <person name="Thoulutsang D."/>
            <person name="Topham K."/>
            <person name="Topping I."/>
            <person name="Tsamla T."/>
            <person name="Vassiliev H."/>
            <person name="Vo A."/>
            <person name="Wangchuk T."/>
            <person name="Wangdi T."/>
            <person name="Weiand M."/>
            <person name="Wilkinson J."/>
            <person name="Wilson A."/>
            <person name="Yadav S."/>
            <person name="Young G."/>
            <person name="Yu Q."/>
            <person name="Zembek L."/>
            <person name="Zhong D."/>
            <person name="Zimmer A."/>
            <person name="Zwirko Z."/>
            <person name="Jaffe D.B."/>
            <person name="Alvarez P."/>
            <person name="Brockman W."/>
            <person name="Butler J."/>
            <person name="Chin C."/>
            <person name="Gnerre S."/>
            <person name="Grabherr M."/>
            <person name="Kleber M."/>
            <person name="Mauceli E."/>
            <person name="MacCallum I."/>
        </authorList>
    </citation>
    <scope>NUCLEOTIDE SEQUENCE [LARGE SCALE GENOMIC DNA]</scope>
    <source>
        <strain evidence="2">white501</strain>
    </source>
</reference>
<protein>
    <submittedName>
        <fullName evidence="1">GD13363</fullName>
    </submittedName>
</protein>
<gene>
    <name evidence="1" type="primary">Dsim\GD13363</name>
    <name evidence="1" type="ORF">Dsim_GD13363</name>
</gene>